<protein>
    <submittedName>
        <fullName evidence="1">Uncharacterized protein</fullName>
    </submittedName>
</protein>
<evidence type="ECO:0000313" key="2">
    <source>
        <dbReference type="Proteomes" id="UP001062846"/>
    </source>
</evidence>
<name>A0ACC0NAW9_RHOML</name>
<gene>
    <name evidence="1" type="ORF">RHMOL_Rhmol06G0109300</name>
</gene>
<evidence type="ECO:0000313" key="1">
    <source>
        <dbReference type="EMBL" id="KAI8550473.1"/>
    </source>
</evidence>
<sequence>MEFFSPSAPDWNLFSPPFITLHCHPPLTPSDALAFPVPLPSNLLHIRRLPMTRLTVRFRCAVVGAELFVHDWVAGVVDLCW</sequence>
<reference evidence="1" key="1">
    <citation type="submission" date="2022-02" db="EMBL/GenBank/DDBJ databases">
        <title>Plant Genome Project.</title>
        <authorList>
            <person name="Zhang R.-G."/>
        </authorList>
    </citation>
    <scope>NUCLEOTIDE SEQUENCE</scope>
    <source>
        <strain evidence="1">AT1</strain>
    </source>
</reference>
<organism evidence="1 2">
    <name type="scientific">Rhododendron molle</name>
    <name type="common">Chinese azalea</name>
    <name type="synonym">Azalea mollis</name>
    <dbReference type="NCBI Taxonomy" id="49168"/>
    <lineage>
        <taxon>Eukaryota</taxon>
        <taxon>Viridiplantae</taxon>
        <taxon>Streptophyta</taxon>
        <taxon>Embryophyta</taxon>
        <taxon>Tracheophyta</taxon>
        <taxon>Spermatophyta</taxon>
        <taxon>Magnoliopsida</taxon>
        <taxon>eudicotyledons</taxon>
        <taxon>Gunneridae</taxon>
        <taxon>Pentapetalae</taxon>
        <taxon>asterids</taxon>
        <taxon>Ericales</taxon>
        <taxon>Ericaceae</taxon>
        <taxon>Ericoideae</taxon>
        <taxon>Rhodoreae</taxon>
        <taxon>Rhododendron</taxon>
    </lineage>
</organism>
<accession>A0ACC0NAW9</accession>
<dbReference type="Proteomes" id="UP001062846">
    <property type="component" value="Chromosome 6"/>
</dbReference>
<proteinExistence type="predicted"/>
<comment type="caution">
    <text evidence="1">The sequence shown here is derived from an EMBL/GenBank/DDBJ whole genome shotgun (WGS) entry which is preliminary data.</text>
</comment>
<dbReference type="EMBL" id="CM046393">
    <property type="protein sequence ID" value="KAI8550473.1"/>
    <property type="molecule type" value="Genomic_DNA"/>
</dbReference>
<keyword evidence="2" id="KW-1185">Reference proteome</keyword>